<feature type="region of interest" description="Disordered" evidence="2">
    <location>
        <begin position="409"/>
        <end position="469"/>
    </location>
</feature>
<proteinExistence type="predicted"/>
<dbReference type="PROSITE" id="PS51444">
    <property type="entry name" value="FH2"/>
    <property type="match status" value="1"/>
</dbReference>
<feature type="domain" description="WH2" evidence="4">
    <location>
        <begin position="240"/>
        <end position="255"/>
    </location>
</feature>
<dbReference type="Pfam" id="PF02181">
    <property type="entry name" value="FH2"/>
    <property type="match status" value="1"/>
</dbReference>
<keyword evidence="7" id="KW-1185">Reference proteome</keyword>
<feature type="compositionally biased region" description="Basic and acidic residues" evidence="2">
    <location>
        <begin position="197"/>
        <end position="217"/>
    </location>
</feature>
<dbReference type="PANTHER" id="PTHR46345">
    <property type="entry name" value="INVERTED FORMIN-2"/>
    <property type="match status" value="1"/>
</dbReference>
<organism evidence="6 7">
    <name type="scientific">Cyprinodon variegatus</name>
    <name type="common">Sheepshead minnow</name>
    <dbReference type="NCBI Taxonomy" id="28743"/>
    <lineage>
        <taxon>Eukaryota</taxon>
        <taxon>Metazoa</taxon>
        <taxon>Chordata</taxon>
        <taxon>Craniata</taxon>
        <taxon>Vertebrata</taxon>
        <taxon>Euteleostomi</taxon>
        <taxon>Actinopterygii</taxon>
        <taxon>Neopterygii</taxon>
        <taxon>Teleostei</taxon>
        <taxon>Neoteleostei</taxon>
        <taxon>Acanthomorphata</taxon>
        <taxon>Ovalentaria</taxon>
        <taxon>Atherinomorphae</taxon>
        <taxon>Cyprinodontiformes</taxon>
        <taxon>Cyprinodontidae</taxon>
        <taxon>Cyprinodon</taxon>
    </lineage>
</organism>
<evidence type="ECO:0000256" key="3">
    <source>
        <dbReference type="SAM" id="SignalP"/>
    </source>
</evidence>
<keyword evidence="1" id="KW-0175">Coiled coil</keyword>
<dbReference type="InterPro" id="IPR042201">
    <property type="entry name" value="FH2_Formin_sf"/>
</dbReference>
<feature type="compositionally biased region" description="Polar residues" evidence="2">
    <location>
        <begin position="423"/>
        <end position="439"/>
    </location>
</feature>
<feature type="coiled-coil region" evidence="1">
    <location>
        <begin position="110"/>
        <end position="137"/>
    </location>
</feature>
<dbReference type="Gene3D" id="1.20.58.2220">
    <property type="entry name" value="Formin, FH2 domain"/>
    <property type="match status" value="1"/>
</dbReference>
<feature type="compositionally biased region" description="Basic and acidic residues" evidence="2">
    <location>
        <begin position="460"/>
        <end position="469"/>
    </location>
</feature>
<feature type="region of interest" description="Disordered" evidence="2">
    <location>
        <begin position="498"/>
        <end position="559"/>
    </location>
</feature>
<keyword evidence="3" id="KW-0732">Signal</keyword>
<dbReference type="GO" id="GO:0003779">
    <property type="term" value="F:actin binding"/>
    <property type="evidence" value="ECO:0007669"/>
    <property type="project" value="InterPro"/>
</dbReference>
<feature type="region of interest" description="Disordered" evidence="2">
    <location>
        <begin position="197"/>
        <end position="218"/>
    </location>
</feature>
<sequence>MTCFFFFLLLLPALKISTLLPSFCRLILCVGNFLNYGSHTGNAEGFKISSLLKLTETKANKSRITLLHHILEEAEVKHQELLALPDDIEICQKAAGVNLDSMQSETGLLLKQLNDAAKKVSNSVDEVKEQYSKILEENLKACQALNERFEEIGRQRSDLAVYLCEDASQLSLEELFGTIKTFRELFLKALKENKMRKEQVAKAEKRKKQLADEESKRQRGVNGKIIKKGIMPQNDGCIIDHLLADIRKGFSLRKTRPRCDSESLSRSELHRDACPPGTGVMSADEGVASSTPTKPQTEDLQRHGGEVNGFISPSEETPPPPQLSAAQDGTALPPNQPPGEAAITTETPLERPASLQDGQHLGKPTPPQAEVQPSPDTNSFSPDSTETSVFSPSSFSDSDLLEAVLDSASSVVPEVSEDLDVSKSLNTNKGSSVADTNGKCSEVTEHDLKKSSLSGANGKEAGEEKGNVTERICGEDEVWNEKRSETKIRAVALDEGISGCDVPDGLEPEDAPTVSEVSISLEPEPKKQLKLFRRSKKRSNQGGKSEKGHTKHKSGCVLQ</sequence>
<dbReference type="SUPFAM" id="SSF101447">
    <property type="entry name" value="Formin homology 2 domain (FH2 domain)"/>
    <property type="match status" value="1"/>
</dbReference>
<feature type="compositionally biased region" description="Polar residues" evidence="2">
    <location>
        <begin position="374"/>
        <end position="383"/>
    </location>
</feature>
<dbReference type="Ensembl" id="ENSCVAT00000029613.1">
    <property type="protein sequence ID" value="ENSCVAP00000026871.1"/>
    <property type="gene ID" value="ENSCVAG00000012765.1"/>
</dbReference>
<dbReference type="OMA" id="LNKDHVW"/>
<accession>A0A3Q2E3T1</accession>
<evidence type="ECO:0000256" key="1">
    <source>
        <dbReference type="SAM" id="Coils"/>
    </source>
</evidence>
<reference evidence="6" key="2">
    <citation type="submission" date="2025-09" db="UniProtKB">
        <authorList>
            <consortium name="Ensembl"/>
        </authorList>
    </citation>
    <scope>IDENTIFICATION</scope>
</reference>
<protein>
    <recommendedName>
        <fullName evidence="8">FH2 domain-containing protein</fullName>
    </recommendedName>
</protein>
<feature type="compositionally biased region" description="Low complexity" evidence="2">
    <location>
        <begin position="384"/>
        <end position="396"/>
    </location>
</feature>
<dbReference type="AlphaFoldDB" id="A0A3Q2E3T1"/>
<dbReference type="PROSITE" id="PS51082">
    <property type="entry name" value="WH2"/>
    <property type="match status" value="1"/>
</dbReference>
<dbReference type="Proteomes" id="UP000265020">
    <property type="component" value="Unassembled WGS sequence"/>
</dbReference>
<name>A0A3Q2E3T1_CYPVA</name>
<dbReference type="PANTHER" id="PTHR46345:SF5">
    <property type="entry name" value="INVERTED FORMIN-2"/>
    <property type="match status" value="1"/>
</dbReference>
<evidence type="ECO:0000313" key="7">
    <source>
        <dbReference type="Proteomes" id="UP000265020"/>
    </source>
</evidence>
<feature type="compositionally biased region" description="Basic residues" evidence="2">
    <location>
        <begin position="528"/>
        <end position="539"/>
    </location>
</feature>
<feature type="region of interest" description="Disordered" evidence="2">
    <location>
        <begin position="255"/>
        <end position="396"/>
    </location>
</feature>
<evidence type="ECO:0000313" key="6">
    <source>
        <dbReference type="Ensembl" id="ENSCVAP00000026871.1"/>
    </source>
</evidence>
<reference evidence="6" key="1">
    <citation type="submission" date="2025-08" db="UniProtKB">
        <authorList>
            <consortium name="Ensembl"/>
        </authorList>
    </citation>
    <scope>IDENTIFICATION</scope>
</reference>
<evidence type="ECO:0000256" key="2">
    <source>
        <dbReference type="SAM" id="MobiDB-lite"/>
    </source>
</evidence>
<feature type="compositionally biased region" description="Basic and acidic residues" evidence="2">
    <location>
        <begin position="257"/>
        <end position="273"/>
    </location>
</feature>
<dbReference type="GeneTree" id="ENSGT00940000155691"/>
<feature type="domain" description="FH2" evidence="5">
    <location>
        <begin position="1"/>
        <end position="212"/>
    </location>
</feature>
<feature type="compositionally biased region" description="Basic residues" evidence="2">
    <location>
        <begin position="549"/>
        <end position="559"/>
    </location>
</feature>
<dbReference type="InterPro" id="IPR003124">
    <property type="entry name" value="WH2_dom"/>
</dbReference>
<evidence type="ECO:0000259" key="4">
    <source>
        <dbReference type="PROSITE" id="PS51082"/>
    </source>
</evidence>
<evidence type="ECO:0000259" key="5">
    <source>
        <dbReference type="PROSITE" id="PS51444"/>
    </source>
</evidence>
<feature type="signal peptide" evidence="3">
    <location>
        <begin position="1"/>
        <end position="18"/>
    </location>
</feature>
<feature type="chain" id="PRO_5018540073" description="FH2 domain-containing protein" evidence="3">
    <location>
        <begin position="19"/>
        <end position="559"/>
    </location>
</feature>
<feature type="compositionally biased region" description="Basic and acidic residues" evidence="2">
    <location>
        <begin position="296"/>
        <end position="305"/>
    </location>
</feature>
<dbReference type="InterPro" id="IPR015425">
    <property type="entry name" value="FH2_Formin"/>
</dbReference>
<evidence type="ECO:0008006" key="8">
    <source>
        <dbReference type="Google" id="ProtNLM"/>
    </source>
</evidence>